<sequence length="1380" mass="156868">MFIANSLESNDSKRPPDSLDISSHSQMNYMESSLFKKHARLLQIDQQKNVYDVIDSIEWNYFVTEAHIEKAVNVLSDLKCDVKKLGDSELALLISAAGRRCQMLSAVQRNEYISRLLHVLKMRGVVLWVTARNALLAAQIDNQVDVGVVETLRQFESDGLVPDAQTYGQLSRIYARKSDLKGIVEIINHVRNLGVELPDLLLESMVYSLAMLGQDEKVKAVIKHVASNTSLTDSLKMACTLAKAEHFDGENVLEFLDEIANVNTFIEKHQISIYELLFCLARKGNLDAVVKLRRILPSLSESMDGQCKSVIYSGVRRFLSKEEENITAAAILLDFIPDIEKRSKFRSILRRQFLSAIQKKEITEAVRVCTVFQKCSIVKHPLRIYLHDVALNNPESFHDIFTIYKRTDDFVALQNRPHLRLPVAALHFTELMKANTRVNKVEHLLEIARSLEGTGIASCGNKYLANVEKLFIVPLLKDMNVFSELMKKIENESALQGFVVDILITHLLTTGQTQQLELLLEGALKNSSAGKAFPCRELRNRIVNTSVYNKSLIPVCSLLRLLFPLPGVINNHQYQKGVQIIKAAVVAGDLNKVKMMCELWSVDKRITLRKIDKDHLLQALDWNGEPPKKQFVATLLEMESPQGAKFQKSKQFADEKLSMVDKVAKSRGVRQKSTGKAEDANRKRIEVELQNALDCDDLKKANEIWVAGSEFVSASSGLLLAEKLYFSKMIDQFKSVLSKLNELHEDLSYHVLTAYDSSDASDARMMFLNEISKVLDLHLNIKQELLYSTRVNAFHELIKKGNLGYALRLLKIISAQKNSVFGQFDLMGAAIERDDTTIISEVINLIATYHGKESSLADFCVTLLEHNKKAHAMRLVKASGFLLSGAKLNYYIDREIDLDRVEVILDLFELCFPKGNLEQRDLENAICKITAFYVKRKNEAMINLIEKRLENIGIRLTAEMNSLLLKLKRQNFGIIHHENAPTIFGRNGTSIAIMARNLVRVNQLLKISISFRCSILTSVCCASEIHLERPEGSQTLPSEVTRARWRRHSWGVDPVLKCEFNDLMKGSRSFTAAEMQKAIKHFDDITRKGKVPDYMAVKLASVATIHLGWEEGKKILEMHYMSRGAELRFAGQASIIDGQVEGAIRRIFDNIFEDAYKVAHQFYCRLIDLKFCKVKDCVLRIFVQDLLQKDRVKDAIEEFNYFSHYGKHGSLSGTAFQVLLAAFKKDKELFHKAIEIINGSIESRLQQICILGCVFLTEGFHIQFVDFLRKHSYSISTEDVDFICSLARKCKQPAILDSFVSAHELFKLTDRSRAQIYGSLVEIHGKANNLTGLLKVWEQVVAEKNLNNFRIVILKLGHFYRCNNFAIPTDMQYYLRQYRE</sequence>
<dbReference type="Proteomes" id="UP000277928">
    <property type="component" value="Unassembled WGS sequence"/>
</dbReference>
<dbReference type="GO" id="GO:0003730">
    <property type="term" value="F:mRNA 3'-UTR binding"/>
    <property type="evidence" value="ECO:0007669"/>
    <property type="project" value="TreeGrafter"/>
</dbReference>
<evidence type="ECO:0000313" key="2">
    <source>
        <dbReference type="Proteomes" id="UP000277928"/>
    </source>
</evidence>
<dbReference type="InterPro" id="IPR033490">
    <property type="entry name" value="LRP130"/>
</dbReference>
<evidence type="ECO:0008006" key="3">
    <source>
        <dbReference type="Google" id="ProtNLM"/>
    </source>
</evidence>
<keyword evidence="2" id="KW-1185">Reference proteome</keyword>
<dbReference type="OrthoDB" id="185373at2759"/>
<organism evidence="1 2">
    <name type="scientific">Litomosoides sigmodontis</name>
    <name type="common">Filarial nematode worm</name>
    <dbReference type="NCBI Taxonomy" id="42156"/>
    <lineage>
        <taxon>Eukaryota</taxon>
        <taxon>Metazoa</taxon>
        <taxon>Ecdysozoa</taxon>
        <taxon>Nematoda</taxon>
        <taxon>Chromadorea</taxon>
        <taxon>Rhabditida</taxon>
        <taxon>Spirurina</taxon>
        <taxon>Spiruromorpha</taxon>
        <taxon>Filarioidea</taxon>
        <taxon>Onchocercidae</taxon>
        <taxon>Litomosoides</taxon>
    </lineage>
</organism>
<dbReference type="GO" id="GO:0005634">
    <property type="term" value="C:nucleus"/>
    <property type="evidence" value="ECO:0007669"/>
    <property type="project" value="TreeGrafter"/>
</dbReference>
<evidence type="ECO:0000313" key="1">
    <source>
        <dbReference type="EMBL" id="VDK69959.1"/>
    </source>
</evidence>
<dbReference type="PANTHER" id="PTHR46669:SF1">
    <property type="entry name" value="LEUCINE-RICH PPR MOTIF-CONTAINING PROTEIN, MITOCHONDRIAL"/>
    <property type="match status" value="1"/>
</dbReference>
<dbReference type="EMBL" id="UYRX01000028">
    <property type="protein sequence ID" value="VDK69959.1"/>
    <property type="molecule type" value="Genomic_DNA"/>
</dbReference>
<accession>A0A3P6SDV4</accession>
<proteinExistence type="predicted"/>
<dbReference type="STRING" id="42156.A0A3P6SDV4"/>
<dbReference type="GO" id="GO:0070129">
    <property type="term" value="P:regulation of mitochondrial translation"/>
    <property type="evidence" value="ECO:0007669"/>
    <property type="project" value="TreeGrafter"/>
</dbReference>
<gene>
    <name evidence="1" type="ORF">NLS_LOCUS937</name>
</gene>
<dbReference type="PANTHER" id="PTHR46669">
    <property type="entry name" value="LEUCINE-RICH PPR MOTIF-CONTAINING PROTEIN, MITOCHONDRIAL"/>
    <property type="match status" value="1"/>
</dbReference>
<dbReference type="InterPro" id="IPR011990">
    <property type="entry name" value="TPR-like_helical_dom_sf"/>
</dbReference>
<protein>
    <recommendedName>
        <fullName evidence="3">Pentacotripeptide-repeat region of PRORP domain-containing protein</fullName>
    </recommendedName>
</protein>
<dbReference type="GO" id="GO:0005739">
    <property type="term" value="C:mitochondrion"/>
    <property type="evidence" value="ECO:0007669"/>
    <property type="project" value="TreeGrafter"/>
</dbReference>
<name>A0A3P6SDV4_LITSI</name>
<reference evidence="1 2" key="1">
    <citation type="submission" date="2018-08" db="EMBL/GenBank/DDBJ databases">
        <authorList>
            <person name="Laetsch R D."/>
            <person name="Stevens L."/>
            <person name="Kumar S."/>
            <person name="Blaxter L. M."/>
        </authorList>
    </citation>
    <scope>NUCLEOTIDE SEQUENCE [LARGE SCALE GENOMIC DNA]</scope>
</reference>
<dbReference type="OMA" id="HIDRNKI"/>
<dbReference type="Gene3D" id="1.25.40.10">
    <property type="entry name" value="Tetratricopeptide repeat domain"/>
    <property type="match status" value="1"/>
</dbReference>